<dbReference type="Gene3D" id="3.40.1280.10">
    <property type="match status" value="1"/>
</dbReference>
<evidence type="ECO:0000313" key="4">
    <source>
        <dbReference type="EMBL" id="QCX01147.1"/>
    </source>
</evidence>
<dbReference type="PANTHER" id="PTHR46429">
    <property type="entry name" value="23S RRNA (GUANOSINE-2'-O-)-METHYLTRANSFERASE RLMB"/>
    <property type="match status" value="1"/>
</dbReference>
<feature type="domain" description="tRNA/rRNA methyltransferase SpoU type" evidence="3">
    <location>
        <begin position="25"/>
        <end position="167"/>
    </location>
</feature>
<dbReference type="InterPro" id="IPR029028">
    <property type="entry name" value="Alpha/beta_knot_MTases"/>
</dbReference>
<dbReference type="InterPro" id="IPR029026">
    <property type="entry name" value="tRNA_m1G_MTases_N"/>
</dbReference>
<dbReference type="EMBL" id="CP040710">
    <property type="protein sequence ID" value="QCX01147.1"/>
    <property type="molecule type" value="Genomic_DNA"/>
</dbReference>
<dbReference type="GO" id="GO:0032259">
    <property type="term" value="P:methylation"/>
    <property type="evidence" value="ECO:0007669"/>
    <property type="project" value="UniProtKB-KW"/>
</dbReference>
<proteinExistence type="predicted"/>
<accession>A0A5B7SRF4</accession>
<dbReference type="SUPFAM" id="SSF75217">
    <property type="entry name" value="alpha/beta knot"/>
    <property type="match status" value="1"/>
</dbReference>
<evidence type="ECO:0000256" key="1">
    <source>
        <dbReference type="ARBA" id="ARBA00022603"/>
    </source>
</evidence>
<reference evidence="4 5" key="1">
    <citation type="submission" date="2019-05" db="EMBL/GenBank/DDBJ databases">
        <title>Genome sequencing of F202Z8.</title>
        <authorList>
            <person name="Kwon Y.M."/>
        </authorList>
    </citation>
    <scope>NUCLEOTIDE SEQUENCE [LARGE SCALE GENOMIC DNA]</scope>
    <source>
        <strain evidence="4 5">F202Z8</strain>
    </source>
</reference>
<dbReference type="KEGG" id="asag:FGM00_13865"/>
<evidence type="ECO:0000256" key="2">
    <source>
        <dbReference type="ARBA" id="ARBA00022679"/>
    </source>
</evidence>
<evidence type="ECO:0000313" key="5">
    <source>
        <dbReference type="Proteomes" id="UP000310017"/>
    </source>
</evidence>
<dbReference type="InterPro" id="IPR004441">
    <property type="entry name" value="rRNA_MeTrfase_TrmH"/>
</dbReference>
<sequence>MRKLKNEELPRLDIKAFKQAPKTPLVIILDDIRSLNNIGSIFRTSDAFLVEKIYLCGITATPPHKDIRKTALGATESVAWEHVEDCVALVGDLEQQGFTTIAIEQAENATMLQDYEVSKNQKYALIFGNEVKGVAQEVVDRCDDVIEIPQYGTKHSLNISVSVGVVVWNFWSKLQN</sequence>
<keyword evidence="1 4" id="KW-0489">Methyltransferase</keyword>
<dbReference type="InterPro" id="IPR001537">
    <property type="entry name" value="SpoU_MeTrfase"/>
</dbReference>
<dbReference type="Proteomes" id="UP000310017">
    <property type="component" value="Chromosome"/>
</dbReference>
<dbReference type="GO" id="GO:0003723">
    <property type="term" value="F:RNA binding"/>
    <property type="evidence" value="ECO:0007669"/>
    <property type="project" value="InterPro"/>
</dbReference>
<keyword evidence="2 4" id="KW-0808">Transferase</keyword>
<dbReference type="GO" id="GO:0008173">
    <property type="term" value="F:RNA methyltransferase activity"/>
    <property type="evidence" value="ECO:0007669"/>
    <property type="project" value="InterPro"/>
</dbReference>
<evidence type="ECO:0000259" key="3">
    <source>
        <dbReference type="Pfam" id="PF00588"/>
    </source>
</evidence>
<dbReference type="GO" id="GO:0005829">
    <property type="term" value="C:cytosol"/>
    <property type="evidence" value="ECO:0007669"/>
    <property type="project" value="TreeGrafter"/>
</dbReference>
<dbReference type="AlphaFoldDB" id="A0A5B7SRF4"/>
<gene>
    <name evidence="4" type="ORF">FGM00_13865</name>
</gene>
<dbReference type="OrthoDB" id="9795352at2"/>
<dbReference type="RefSeq" id="WP_138853486.1">
    <property type="nucleotide sequence ID" value="NZ_CP040710.1"/>
</dbReference>
<protein>
    <submittedName>
        <fullName evidence="4">RNA methyltransferase</fullName>
    </submittedName>
</protein>
<dbReference type="GO" id="GO:0006396">
    <property type="term" value="P:RNA processing"/>
    <property type="evidence" value="ECO:0007669"/>
    <property type="project" value="InterPro"/>
</dbReference>
<keyword evidence="5" id="KW-1185">Reference proteome</keyword>
<organism evidence="4 5">
    <name type="scientific">Aggregatimonas sangjinii</name>
    <dbReference type="NCBI Taxonomy" id="2583587"/>
    <lineage>
        <taxon>Bacteria</taxon>
        <taxon>Pseudomonadati</taxon>
        <taxon>Bacteroidota</taxon>
        <taxon>Flavobacteriia</taxon>
        <taxon>Flavobacteriales</taxon>
        <taxon>Flavobacteriaceae</taxon>
        <taxon>Aggregatimonas</taxon>
    </lineage>
</organism>
<dbReference type="CDD" id="cd18097">
    <property type="entry name" value="SpoU-like"/>
    <property type="match status" value="1"/>
</dbReference>
<dbReference type="PANTHER" id="PTHR46429:SF1">
    <property type="entry name" value="23S RRNA (GUANOSINE-2'-O-)-METHYLTRANSFERASE RLMB"/>
    <property type="match status" value="1"/>
</dbReference>
<name>A0A5B7SRF4_9FLAO</name>
<dbReference type="Pfam" id="PF00588">
    <property type="entry name" value="SpoU_methylase"/>
    <property type="match status" value="1"/>
</dbReference>